<evidence type="ECO:0000256" key="6">
    <source>
        <dbReference type="ARBA" id="ARBA00023136"/>
    </source>
</evidence>
<evidence type="ECO:0000256" key="7">
    <source>
        <dbReference type="ARBA" id="ARBA00023180"/>
    </source>
</evidence>
<sequence length="348" mass="36728">MIYKFILALIGLCGTIYSAKNDNGAEFRVLCDILALKDSVSSIAVTTENSTADAVVAEITMLNISTATDSYIQHKDGELTEAKAGEKKAEIAASKATLAKLDKPEGTPPTVKYQRLKNKNVRTPANENIKTLLTKATELAQEYRTTNKEAEETTAEAKTLIKNALFGKDETEFDANGLDATTVGNNCGTTAGHADVGKYVALDLLCLCVPQDAQDSDGTCRAGLTPTSVASGSRRTGAKTAYDALITACKTDKKRKLITASILDTKVAAFEALLCNQAAKASASGTATSTFGRPHTDGGCDTSSGQGMCINYKMQLETTGGGIPWVNRLVDAANKLRNSAAAQAREHA</sequence>
<reference evidence="12" key="1">
    <citation type="submission" date="2016-12" db="EMBL/GenBank/DDBJ databases">
        <title>Extending the VSGnome of Trypanosoma brucei strain TREU927.</title>
        <authorList>
            <person name="Cross G.A."/>
        </authorList>
    </citation>
    <scope>NUCLEOTIDE SEQUENCE</scope>
    <source>
        <strain evidence="12">Tb927.99.716</strain>
    </source>
</reference>
<proteinExistence type="predicted"/>
<evidence type="ECO:0000313" key="12">
    <source>
        <dbReference type="EMBL" id="ARB50739.1"/>
    </source>
</evidence>
<evidence type="ECO:0000256" key="5">
    <source>
        <dbReference type="ARBA" id="ARBA00022729"/>
    </source>
</evidence>
<dbReference type="InterPro" id="IPR025932">
    <property type="entry name" value="Trypano_VSG_B_N_dom"/>
</dbReference>
<evidence type="ECO:0000256" key="8">
    <source>
        <dbReference type="ARBA" id="ARBA00023288"/>
    </source>
</evidence>
<dbReference type="AlphaFoldDB" id="A0A1V0FY66"/>
<feature type="signal peptide" evidence="10">
    <location>
        <begin position="1"/>
        <end position="18"/>
    </location>
</feature>
<dbReference type="EMBL" id="KY404488">
    <property type="protein sequence ID" value="ARB50739.1"/>
    <property type="molecule type" value="Genomic_DNA"/>
</dbReference>
<feature type="domain" description="Trypanosome variant surface glycoprotein B-type N-terminal" evidence="11">
    <location>
        <begin position="7"/>
        <end position="347"/>
    </location>
</feature>
<keyword evidence="7" id="KW-0325">Glycoprotein</keyword>
<dbReference type="VEuPathDB" id="TriTrypDB:Tb927.9.270"/>
<evidence type="ECO:0000256" key="9">
    <source>
        <dbReference type="SAM" id="Coils"/>
    </source>
</evidence>
<keyword evidence="9" id="KW-0175">Coiled coil</keyword>
<keyword evidence="6" id="KW-0472">Membrane</keyword>
<dbReference type="GO" id="GO:0005886">
    <property type="term" value="C:plasma membrane"/>
    <property type="evidence" value="ECO:0007669"/>
    <property type="project" value="UniProtKB-SubCell"/>
</dbReference>
<evidence type="ECO:0000256" key="4">
    <source>
        <dbReference type="ARBA" id="ARBA00022622"/>
    </source>
</evidence>
<feature type="coiled-coil region" evidence="9">
    <location>
        <begin position="133"/>
        <end position="163"/>
    </location>
</feature>
<accession>A0A1V0FY66</accession>
<keyword evidence="3" id="KW-1003">Cell membrane</keyword>
<evidence type="ECO:0000259" key="11">
    <source>
        <dbReference type="Pfam" id="PF13206"/>
    </source>
</evidence>
<comment type="function">
    <text evidence="1">VSG forms a coat on the surface of the parasite. The trypanosome evades the immune response of the host by expressing a series of antigenically distinct VSGs from an estimated 1000 VSG genes.</text>
</comment>
<comment type="subcellular location">
    <subcellularLocation>
        <location evidence="2">Cell membrane</location>
        <topology evidence="2">Lipid-anchor</topology>
        <topology evidence="2">GPI-anchor</topology>
    </subcellularLocation>
</comment>
<evidence type="ECO:0000256" key="2">
    <source>
        <dbReference type="ARBA" id="ARBA00004609"/>
    </source>
</evidence>
<protein>
    <submittedName>
        <fullName evidence="12">Variant surface glycoprotein</fullName>
    </submittedName>
</protein>
<organism evidence="12">
    <name type="scientific">Trypanosoma brucei</name>
    <dbReference type="NCBI Taxonomy" id="5691"/>
    <lineage>
        <taxon>Eukaryota</taxon>
        <taxon>Discoba</taxon>
        <taxon>Euglenozoa</taxon>
        <taxon>Kinetoplastea</taxon>
        <taxon>Metakinetoplastina</taxon>
        <taxon>Trypanosomatida</taxon>
        <taxon>Trypanosomatidae</taxon>
        <taxon>Trypanosoma</taxon>
    </lineage>
</organism>
<evidence type="ECO:0000256" key="3">
    <source>
        <dbReference type="ARBA" id="ARBA00022475"/>
    </source>
</evidence>
<name>A0A1V0FY66_9TRYP</name>
<dbReference type="Pfam" id="PF13206">
    <property type="entry name" value="VSG_B"/>
    <property type="match status" value="1"/>
</dbReference>
<keyword evidence="8" id="KW-0449">Lipoprotein</keyword>
<dbReference type="VEuPathDB" id="TriTrypDB:Tb427_090009900"/>
<keyword evidence="5 10" id="KW-0732">Signal</keyword>
<feature type="chain" id="PRO_5012708059" evidence="10">
    <location>
        <begin position="19"/>
        <end position="348"/>
    </location>
</feature>
<evidence type="ECO:0000256" key="10">
    <source>
        <dbReference type="SAM" id="SignalP"/>
    </source>
</evidence>
<evidence type="ECO:0000256" key="1">
    <source>
        <dbReference type="ARBA" id="ARBA00002523"/>
    </source>
</evidence>
<keyword evidence="4" id="KW-0336">GPI-anchor</keyword>
<dbReference type="GO" id="GO:0098552">
    <property type="term" value="C:side of membrane"/>
    <property type="evidence" value="ECO:0007669"/>
    <property type="project" value="UniProtKB-KW"/>
</dbReference>